<dbReference type="InterPro" id="IPR021321">
    <property type="entry name" value="DUF2922"/>
</dbReference>
<proteinExistence type="predicted"/>
<dbReference type="GeneID" id="45000395"/>
<gene>
    <name evidence="1" type="ordered locus">CA_P0170</name>
</gene>
<dbReference type="Proteomes" id="UP000000814">
    <property type="component" value="Plasmid pSOL1"/>
</dbReference>
<dbReference type="PATRIC" id="fig|272562.8.peg.171"/>
<dbReference type="RefSeq" id="WP_010890854.1">
    <property type="nucleotide sequence ID" value="NC_001988.2"/>
</dbReference>
<accession>Q97TE2</accession>
<keyword evidence="2" id="KW-1185">Reference proteome</keyword>
<reference evidence="1 2" key="1">
    <citation type="journal article" date="2001" name="J. Bacteriol.">
        <title>Genome sequence and comparative analysis of the solvent-producing bacterium Clostridium acetobutylicum.</title>
        <authorList>
            <person name="Nolling J."/>
            <person name="Breton G."/>
            <person name="Omelchenko M.V."/>
            <person name="Makarova K.S."/>
            <person name="Zeng Q."/>
            <person name="Gibson R."/>
            <person name="Lee H.M."/>
            <person name="Dubois J."/>
            <person name="Qiu D."/>
            <person name="Hitti J."/>
            <person name="Wolf Y.I."/>
            <person name="Tatusov R.L."/>
            <person name="Sabathe F."/>
            <person name="Doucette-Stamm L."/>
            <person name="Soucaille P."/>
            <person name="Daly M.J."/>
            <person name="Bennett G.N."/>
            <person name="Koonin E.V."/>
            <person name="Smith D.R."/>
        </authorList>
    </citation>
    <scope>NUCLEOTIDE SEQUENCE [LARGE SCALE GENOMIC DNA]</scope>
    <source>
        <strain evidence="2">ATCC 824 / DSM 792 / JCM 1419 / LMG 5710 / VKM B-1787</strain>
        <plasmid evidence="2">pSOL1</plasmid>
    </source>
</reference>
<geneLocation type="plasmid" evidence="1 2">
    <name>pSOL1</name>
</geneLocation>
<dbReference type="HOGENOM" id="CLU_181401_1_0_9"/>
<dbReference type="OrthoDB" id="9795264at2"/>
<evidence type="ECO:0000313" key="2">
    <source>
        <dbReference type="Proteomes" id="UP000000814"/>
    </source>
</evidence>
<sequence length="71" mass="7653">MSKILKIKFSNEAGKNVSINIPNINDGVTSDQIKTLTSDIISKGVFTSQNGALKKVISANLVETKTTNFLL</sequence>
<evidence type="ECO:0000313" key="1">
    <source>
        <dbReference type="EMBL" id="AAK76915.1"/>
    </source>
</evidence>
<evidence type="ECO:0008006" key="3">
    <source>
        <dbReference type="Google" id="ProtNLM"/>
    </source>
</evidence>
<dbReference type="EMBL" id="AE001438">
    <property type="protein sequence ID" value="AAK76915.1"/>
    <property type="molecule type" value="Genomic_DNA"/>
</dbReference>
<organism evidence="1 2">
    <name type="scientific">Clostridium acetobutylicum (strain ATCC 824 / DSM 792 / JCM 1419 / IAM 19013 / LMG 5710 / NBRC 13948 / NRRL B-527 / VKM B-1787 / 2291 / W)</name>
    <dbReference type="NCBI Taxonomy" id="272562"/>
    <lineage>
        <taxon>Bacteria</taxon>
        <taxon>Bacillati</taxon>
        <taxon>Bacillota</taxon>
        <taxon>Clostridia</taxon>
        <taxon>Eubacteriales</taxon>
        <taxon>Clostridiaceae</taxon>
        <taxon>Clostridium</taxon>
    </lineage>
</organism>
<keyword evidence="1" id="KW-0614">Plasmid</keyword>
<dbReference type="Pfam" id="PF11148">
    <property type="entry name" value="DUF2922"/>
    <property type="match status" value="1"/>
</dbReference>
<dbReference type="KEGG" id="cac:CA_P0170"/>
<dbReference type="AlphaFoldDB" id="Q97TE2"/>
<protein>
    <recommendedName>
        <fullName evidence="3">DUF2922 domain-containing protein</fullName>
    </recommendedName>
</protein>
<name>Q97TE2_CLOAB</name>